<name>A0ACB8AL45_9AGAM</name>
<protein>
    <submittedName>
        <fullName evidence="1">PP-loop family-domain-containing protein</fullName>
    </submittedName>
</protein>
<evidence type="ECO:0000313" key="1">
    <source>
        <dbReference type="EMBL" id="KAH7914005.1"/>
    </source>
</evidence>
<sequence length="586" mass="64954">MPFIPPYGAAAPITRNEFFQMFMRCTPPSGWSPNSAIVVGNSGGPDSTCLLFLINQLLRDPSRKKTSKPLPPSAVSIAVDHDLQTISGSMANRASITASFLDTKHLTLRIPWSVPPYPPKPAHGESMEQRARAARYHMLFHGMTRVGADTIALGHHADDQVETSLMRLARGTTELGAGGMRRCRRWGMGFTANETDLGYSGLEGMKRWIVRPFLEVRKDRILATCDANGLEYVNDPSNFQPEITLRNAIRHMLDGEGSSDLADKLYRHRKPNNGALPPDILNSLEKIKAAAAQLQSTVMDISGGREQLRGAVKVLSSRVEDIDAQVTTHLKKHTLPSPPGTFLLSTHNLSTITDQTVRSAMVLRILRYISFHPWGSVRADGNRRDSSLQSIIKNLWTRDPWETPLRPFTAGSGVLWSPAIFNSERPLKVGAQYIKHSSHPGDRFAWLASRLPYVGVNKSGAGVQLPPNLDIDITTRLIPSPQNGQLKNVTQRYLDVLYDCRYLVRFDLQRIPGNVVTALQQCSETSATVRVVPISRYCWPKVVLTPNQPAESEVVLAALGEDGTCQHPDGTQPWITMEWIRLLDAT</sequence>
<proteinExistence type="predicted"/>
<evidence type="ECO:0000313" key="2">
    <source>
        <dbReference type="Proteomes" id="UP000790377"/>
    </source>
</evidence>
<accession>A0ACB8AL45</accession>
<dbReference type="Proteomes" id="UP000790377">
    <property type="component" value="Unassembled WGS sequence"/>
</dbReference>
<organism evidence="1 2">
    <name type="scientific">Hygrophoropsis aurantiaca</name>
    <dbReference type="NCBI Taxonomy" id="72124"/>
    <lineage>
        <taxon>Eukaryota</taxon>
        <taxon>Fungi</taxon>
        <taxon>Dikarya</taxon>
        <taxon>Basidiomycota</taxon>
        <taxon>Agaricomycotina</taxon>
        <taxon>Agaricomycetes</taxon>
        <taxon>Agaricomycetidae</taxon>
        <taxon>Boletales</taxon>
        <taxon>Coniophorineae</taxon>
        <taxon>Hygrophoropsidaceae</taxon>
        <taxon>Hygrophoropsis</taxon>
    </lineage>
</organism>
<comment type="caution">
    <text evidence="1">The sequence shown here is derived from an EMBL/GenBank/DDBJ whole genome shotgun (WGS) entry which is preliminary data.</text>
</comment>
<reference evidence="1" key="1">
    <citation type="journal article" date="2021" name="New Phytol.">
        <title>Evolutionary innovations through gain and loss of genes in the ectomycorrhizal Boletales.</title>
        <authorList>
            <person name="Wu G."/>
            <person name="Miyauchi S."/>
            <person name="Morin E."/>
            <person name="Kuo A."/>
            <person name="Drula E."/>
            <person name="Varga T."/>
            <person name="Kohler A."/>
            <person name="Feng B."/>
            <person name="Cao Y."/>
            <person name="Lipzen A."/>
            <person name="Daum C."/>
            <person name="Hundley H."/>
            <person name="Pangilinan J."/>
            <person name="Johnson J."/>
            <person name="Barry K."/>
            <person name="LaButti K."/>
            <person name="Ng V."/>
            <person name="Ahrendt S."/>
            <person name="Min B."/>
            <person name="Choi I.G."/>
            <person name="Park H."/>
            <person name="Plett J.M."/>
            <person name="Magnuson J."/>
            <person name="Spatafora J.W."/>
            <person name="Nagy L.G."/>
            <person name="Henrissat B."/>
            <person name="Grigoriev I.V."/>
            <person name="Yang Z.L."/>
            <person name="Xu J."/>
            <person name="Martin F.M."/>
        </authorList>
    </citation>
    <scope>NUCLEOTIDE SEQUENCE</scope>
    <source>
        <strain evidence="1">ATCC 28755</strain>
    </source>
</reference>
<dbReference type="EMBL" id="MU267620">
    <property type="protein sequence ID" value="KAH7914005.1"/>
    <property type="molecule type" value="Genomic_DNA"/>
</dbReference>
<gene>
    <name evidence="1" type="ORF">BJ138DRAFT_1144701</name>
</gene>
<keyword evidence="2" id="KW-1185">Reference proteome</keyword>